<comment type="caution">
    <text evidence="2">The sequence shown here is derived from an EMBL/GenBank/DDBJ whole genome shotgun (WGS) entry which is preliminary data.</text>
</comment>
<reference evidence="2 3" key="1">
    <citation type="submission" date="2019-05" db="EMBL/GenBank/DDBJ databases">
        <title>Mikania micrantha, genome provides insights into the molecular mechanism of rapid growth.</title>
        <authorList>
            <person name="Liu B."/>
        </authorList>
    </citation>
    <scope>NUCLEOTIDE SEQUENCE [LARGE SCALE GENOMIC DNA]</scope>
    <source>
        <strain evidence="2">NLD-2019</strain>
        <tissue evidence="2">Leaf</tissue>
    </source>
</reference>
<name>A0A5N6PJX8_9ASTR</name>
<dbReference type="Proteomes" id="UP000326396">
    <property type="component" value="Linkage Group LG12"/>
</dbReference>
<dbReference type="InterPro" id="IPR008528">
    <property type="entry name" value="unc-13_homologue"/>
</dbReference>
<keyword evidence="1" id="KW-1133">Transmembrane helix</keyword>
<organism evidence="2 3">
    <name type="scientific">Mikania micrantha</name>
    <name type="common">bitter vine</name>
    <dbReference type="NCBI Taxonomy" id="192012"/>
    <lineage>
        <taxon>Eukaryota</taxon>
        <taxon>Viridiplantae</taxon>
        <taxon>Streptophyta</taxon>
        <taxon>Embryophyta</taxon>
        <taxon>Tracheophyta</taxon>
        <taxon>Spermatophyta</taxon>
        <taxon>Magnoliopsida</taxon>
        <taxon>eudicotyledons</taxon>
        <taxon>Gunneridae</taxon>
        <taxon>Pentapetalae</taxon>
        <taxon>asterids</taxon>
        <taxon>campanulids</taxon>
        <taxon>Asterales</taxon>
        <taxon>Asteraceae</taxon>
        <taxon>Asteroideae</taxon>
        <taxon>Heliantheae alliance</taxon>
        <taxon>Eupatorieae</taxon>
        <taxon>Mikania</taxon>
    </lineage>
</organism>
<evidence type="ECO:0000313" key="2">
    <source>
        <dbReference type="EMBL" id="KAD6455040.1"/>
    </source>
</evidence>
<dbReference type="EMBL" id="SZYD01000004">
    <property type="protein sequence ID" value="KAD6455040.1"/>
    <property type="molecule type" value="Genomic_DNA"/>
</dbReference>
<keyword evidence="1" id="KW-0472">Membrane</keyword>
<feature type="transmembrane region" description="Helical" evidence="1">
    <location>
        <begin position="59"/>
        <end position="82"/>
    </location>
</feature>
<sequence length="216" mass="24904">MWAFACSDLASTLAMPKGQTNVLEELFLSVNYPEMQELGILGDKIRNPEILDEGLLIEVYISVIFNLASITVVVFLVFALILDIHYFDFYKRNHSYRKRAGARVPRSEPIVPNRGTLSSRSPLVRDPLVKLTWGTLGITPEMHDILYGWVLFQQFIETEELQLLDQANLQVQKVLSDNYKEGTTEQFDKNHLYPAAPPLTRYKETMFLDEEVDERF</sequence>
<dbReference type="PANTHER" id="PTHR31280">
    <property type="entry name" value="PROTEIN UNC-13 HOMOLOG"/>
    <property type="match status" value="1"/>
</dbReference>
<keyword evidence="3" id="KW-1185">Reference proteome</keyword>
<accession>A0A5N6PJX8</accession>
<dbReference type="OrthoDB" id="2015333at2759"/>
<gene>
    <name evidence="2" type="ORF">E3N88_09746</name>
</gene>
<evidence type="ECO:0000256" key="1">
    <source>
        <dbReference type="SAM" id="Phobius"/>
    </source>
</evidence>
<protein>
    <submittedName>
        <fullName evidence="2">Uncharacterized protein</fullName>
    </submittedName>
</protein>
<dbReference type="AlphaFoldDB" id="A0A5N6PJX8"/>
<proteinExistence type="predicted"/>
<dbReference type="PANTHER" id="PTHR31280:SF3">
    <property type="entry name" value="DNA TOPOISOMERASE 4 SUBUNIT B (DUF810)"/>
    <property type="match status" value="1"/>
</dbReference>
<keyword evidence="1" id="KW-0812">Transmembrane</keyword>
<evidence type="ECO:0000313" key="3">
    <source>
        <dbReference type="Proteomes" id="UP000326396"/>
    </source>
</evidence>